<evidence type="ECO:0000259" key="2">
    <source>
        <dbReference type="Pfam" id="PF24346"/>
    </source>
</evidence>
<dbReference type="PANTHER" id="PTHR34819">
    <property type="entry name" value="LARGE CYSTEINE-RICH PERIPLASMIC PROTEIN OMCB"/>
    <property type="match status" value="1"/>
</dbReference>
<feature type="domain" description="DUF7507" evidence="2">
    <location>
        <begin position="686"/>
        <end position="789"/>
    </location>
</feature>
<dbReference type="InterPro" id="IPR001434">
    <property type="entry name" value="OmcB-like_DUF11"/>
</dbReference>
<dbReference type="RefSeq" id="WP_115171028.1">
    <property type="nucleotide sequence ID" value="NZ_UGYW01000002.1"/>
</dbReference>
<dbReference type="Pfam" id="PF13585">
    <property type="entry name" value="CHU_C"/>
    <property type="match status" value="1"/>
</dbReference>
<name>A0A380CN02_SPHSI</name>
<dbReference type="EMBL" id="UGYW01000002">
    <property type="protein sequence ID" value="SUJ24493.1"/>
    <property type="molecule type" value="Genomic_DNA"/>
</dbReference>
<dbReference type="InterPro" id="IPR051172">
    <property type="entry name" value="Chlamydia_OmcB"/>
</dbReference>
<dbReference type="AlphaFoldDB" id="A0A380CN02"/>
<accession>A0A380CN02</accession>
<dbReference type="Gene3D" id="2.60.40.10">
    <property type="entry name" value="Immunoglobulins"/>
    <property type="match status" value="1"/>
</dbReference>
<dbReference type="Pfam" id="PF24346">
    <property type="entry name" value="DUF7507"/>
    <property type="match status" value="2"/>
</dbReference>
<organism evidence="3 4">
    <name type="scientific">Sphingobacterium spiritivorum</name>
    <name type="common">Flavobacterium spiritivorum</name>
    <dbReference type="NCBI Taxonomy" id="258"/>
    <lineage>
        <taxon>Bacteria</taxon>
        <taxon>Pseudomonadati</taxon>
        <taxon>Bacteroidota</taxon>
        <taxon>Sphingobacteriia</taxon>
        <taxon>Sphingobacteriales</taxon>
        <taxon>Sphingobacteriaceae</taxon>
        <taxon>Sphingobacterium</taxon>
    </lineage>
</organism>
<proteinExistence type="predicted"/>
<feature type="domain" description="DUF7507" evidence="2">
    <location>
        <begin position="810"/>
        <end position="910"/>
    </location>
</feature>
<sequence length="1206" mass="134009">MKSKGYFPLFLFLFMIFCPLLLWADGSKDLYPTGVKGNRAYLISRSEKEVGTTSFPFFTLGAHYVYVQSGETIAAASSAQNIGEGRIRLTSPGGKKYLSTKNNIGKIVNNGKGTRQAEISGPRIGYAPYEVKATEEGVWKVEFISPVGEFTENFGDPNIPVVAANGDWSQTWDTSIAAWDISVRDEKDENWISGRVYTNVLNLHLNSGQMANKQGAFYGKYFVLTHDAYVYKVDGNGSNGIAFTSFVNNMGFLNDEGKSLYKSLDYIPQVGSGDVQDPRQADANGHITHKILYTRPDLDMPAEAAAAVPELKTWLIKDRPQPVVSDISLIGYEGTEGQIGAKGAHIQFKSSETAKYKVVLERTGDQTQLLTEFVYNASAGLNEIYWNGIGKDGQFAPNGEKYPLTIRIELIQAEVHFPYMDMEINPNGILLERLDKEMNEVESDIVYWDDSDIQEGLNSENSNPRVNLSGLSSHINGHRWGTYTNQTSQRNTNTNYGNYSFGNEKAIDTWAYALIPNQQITIALTVKTADLEITSVESPDRQINKGQEVTYVLNLKNNGPSDAPHVRFNFDLPLGFEINHVDMGEVVANIAHEEVNQHSSLLNLASQEERIVTVKATALQEPENTMAIHAIASIVRSADMIDPDATSKDLGVKEPLDAEKECLGQGCNNIRLHREVLWKTTPVSKAKIALVKKAQFIDANADGYMQSGEILRYHFEVINNGDEVLKDIRIYDPMLSSSGIRLTADNLQPGQSGKISVDYKISVSDYNKGSVVNSAWVEAIGDAGVQVKDISGTSHDNDEPTITAIVHKQAIYLKKEVTNKGTRKDGLFGAGDLMEYSFTVWNQTDTALTRISLQDDMLWKVPQIMPVEQLKRGEQYTWSTFYTVTEEDTDKGSIINSATVSAKLIHTGQEIKDISGTSYDNDQPTVTKVSKRPVGVEDIVVMKQNQSVRIDVLENDTEGSQPILHHTLELVKEAAHGEVTLTRDGQFVYRPFENYVGTDEFLYTATDDNELKMSPTAVKIFVNPTKPVAVDDYVIGEYNKDLTIAVLSNDKKDDSELDIHSIRIVKDAQQGVLTLSLGQIIYRAKEGYTGKDSFTYQVKDLNGNWTNEAIVNMEISGFSVPNVFTPNGDGVNDVFSVLGTGYYDRISLSVWSRSGKEVYSSSDYRNDWTGDGAEDMTYFYVVQTYKNGVKQTRKTGYVLITRKPVK</sequence>
<protein>
    <submittedName>
        <fullName evidence="3">Gliding motility-associated C-terminal domain</fullName>
    </submittedName>
</protein>
<evidence type="ECO:0000313" key="3">
    <source>
        <dbReference type="EMBL" id="SUJ24493.1"/>
    </source>
</evidence>
<gene>
    <name evidence="3" type="ORF">NCTC11388_03568</name>
</gene>
<dbReference type="Proteomes" id="UP000254893">
    <property type="component" value="Unassembled WGS sequence"/>
</dbReference>
<dbReference type="Gene3D" id="2.60.40.2810">
    <property type="match status" value="2"/>
</dbReference>
<dbReference type="Pfam" id="PF01345">
    <property type="entry name" value="DUF11"/>
    <property type="match status" value="1"/>
</dbReference>
<dbReference type="Pfam" id="PF17963">
    <property type="entry name" value="Big_9"/>
    <property type="match status" value="2"/>
</dbReference>
<feature type="domain" description="DUF11" evidence="1">
    <location>
        <begin position="530"/>
        <end position="646"/>
    </location>
</feature>
<evidence type="ECO:0000259" key="1">
    <source>
        <dbReference type="Pfam" id="PF01345"/>
    </source>
</evidence>
<dbReference type="InterPro" id="IPR055354">
    <property type="entry name" value="DUF7507"/>
</dbReference>
<evidence type="ECO:0000313" key="4">
    <source>
        <dbReference type="Proteomes" id="UP000254893"/>
    </source>
</evidence>
<dbReference type="InterPro" id="IPR013783">
    <property type="entry name" value="Ig-like_fold"/>
</dbReference>
<dbReference type="PANTHER" id="PTHR34819:SF3">
    <property type="entry name" value="CELL SURFACE PROTEIN"/>
    <property type="match status" value="1"/>
</dbReference>
<reference evidence="3 4" key="1">
    <citation type="submission" date="2018-06" db="EMBL/GenBank/DDBJ databases">
        <authorList>
            <consortium name="Pathogen Informatics"/>
            <person name="Doyle S."/>
        </authorList>
    </citation>
    <scope>NUCLEOTIDE SEQUENCE [LARGE SCALE GENOMIC DNA]</scope>
    <source>
        <strain evidence="3 4">NCTC11388</strain>
    </source>
</reference>